<protein>
    <submittedName>
        <fullName evidence="1">Uncharacterized protein</fullName>
    </submittedName>
</protein>
<dbReference type="PATRIC" id="fig|1703.10.peg.3166"/>
<dbReference type="OrthoDB" id="4807378at2"/>
<dbReference type="InterPro" id="IPR048136">
    <property type="entry name" value="STM3941-like"/>
</dbReference>
<dbReference type="Proteomes" id="UP000094793">
    <property type="component" value="Chromosome"/>
</dbReference>
<evidence type="ECO:0000313" key="2">
    <source>
        <dbReference type="Proteomes" id="UP000094793"/>
    </source>
</evidence>
<dbReference type="RefSeq" id="WP_069600743.1">
    <property type="nucleotide sequence ID" value="NZ_CP017150.1"/>
</dbReference>
<gene>
    <name evidence="1" type="ORF">BLSMQ_3061</name>
</gene>
<name>A0A1D7W6T5_BREAU</name>
<proteinExistence type="predicted"/>
<dbReference type="NCBIfam" id="NF041635">
    <property type="entry name" value="STM3941_fam"/>
    <property type="match status" value="1"/>
</dbReference>
<dbReference type="KEGG" id="blin:BLSMQ_3061"/>
<reference evidence="2" key="1">
    <citation type="submission" date="2016-09" db="EMBL/GenBank/DDBJ databases">
        <title>Complete Genome Sequence of Brevibacterium linens SMQ-1335.</title>
        <authorList>
            <person name="de Melo A.G."/>
            <person name="Labrie S.J."/>
            <person name="Dumaresq J."/>
            <person name="Roberts R.J."/>
            <person name="Tremblay D.M."/>
            <person name="Moineau S."/>
        </authorList>
    </citation>
    <scope>NUCLEOTIDE SEQUENCE [LARGE SCALE GENOMIC DNA]</scope>
    <source>
        <strain evidence="2">SMQ-1335</strain>
    </source>
</reference>
<sequence>MVTPKKDIDAWAATLTRGESVPFTFSRGKTIGLIIVCLIFVLIGLGMAFSGSILWMILGWIAVVFFLLGLIVMVRRLFTPRPALTVSPDGITMKTAKAGVVPWPQILDIRPVKQNSNVFIELVITKPEADRQAAAGLGVATQATEDGDTQYVLWAPNGLAARKPELCYWLDQEREARATV</sequence>
<evidence type="ECO:0000313" key="1">
    <source>
        <dbReference type="EMBL" id="AOP54763.1"/>
    </source>
</evidence>
<accession>A0A1D7W6T5</accession>
<dbReference type="EMBL" id="CP017150">
    <property type="protein sequence ID" value="AOP54763.1"/>
    <property type="molecule type" value="Genomic_DNA"/>
</dbReference>
<organism evidence="1 2">
    <name type="scientific">Brevibacterium aurantiacum</name>
    <dbReference type="NCBI Taxonomy" id="273384"/>
    <lineage>
        <taxon>Bacteria</taxon>
        <taxon>Bacillati</taxon>
        <taxon>Actinomycetota</taxon>
        <taxon>Actinomycetes</taxon>
        <taxon>Micrococcales</taxon>
        <taxon>Brevibacteriaceae</taxon>
        <taxon>Brevibacterium</taxon>
    </lineage>
</organism>
<dbReference type="AlphaFoldDB" id="A0A1D7W6T5"/>